<proteinExistence type="predicted"/>
<feature type="domain" description="Major facilitator superfamily (MFS) profile" evidence="6">
    <location>
        <begin position="47"/>
        <end position="539"/>
    </location>
</feature>
<feature type="transmembrane region" description="Helical" evidence="5">
    <location>
        <begin position="137"/>
        <end position="158"/>
    </location>
</feature>
<feature type="transmembrane region" description="Helical" evidence="5">
    <location>
        <begin position="202"/>
        <end position="222"/>
    </location>
</feature>
<dbReference type="Gene3D" id="1.20.1250.20">
    <property type="entry name" value="MFS general substrate transporter like domains"/>
    <property type="match status" value="2"/>
</dbReference>
<organism evidence="7 8">
    <name type="scientific">Penicillium egyptiacum</name>
    <dbReference type="NCBI Taxonomy" id="1303716"/>
    <lineage>
        <taxon>Eukaryota</taxon>
        <taxon>Fungi</taxon>
        <taxon>Dikarya</taxon>
        <taxon>Ascomycota</taxon>
        <taxon>Pezizomycotina</taxon>
        <taxon>Eurotiomycetes</taxon>
        <taxon>Eurotiomycetidae</taxon>
        <taxon>Eurotiales</taxon>
        <taxon>Aspergillaceae</taxon>
        <taxon>Penicillium</taxon>
    </lineage>
</organism>
<reference evidence="7" key="1">
    <citation type="submission" date="2021-07" db="EMBL/GenBank/DDBJ databases">
        <authorList>
            <person name="Branca A.L. A."/>
        </authorList>
    </citation>
    <scope>NUCLEOTIDE SEQUENCE</scope>
</reference>
<feature type="transmembrane region" description="Helical" evidence="5">
    <location>
        <begin position="89"/>
        <end position="108"/>
    </location>
</feature>
<feature type="transmembrane region" description="Helical" evidence="5">
    <location>
        <begin position="516"/>
        <end position="535"/>
    </location>
</feature>
<feature type="transmembrane region" description="Helical" evidence="5">
    <location>
        <begin position="431"/>
        <end position="454"/>
    </location>
</feature>
<evidence type="ECO:0000256" key="3">
    <source>
        <dbReference type="ARBA" id="ARBA00022989"/>
    </source>
</evidence>
<sequence>MMQKARLNGVSEYECLEDDLRQIPEDQPLLRSPSTHPNTNPQHGLAIITCSALVLFIAAAVNGLVTLNITQFSSEFGLDPGVELWPMSLYYLAQGCTFLLAGSLADVLGSRKAFLSGCFLQTVCYLASGQARTGAQLIAVRFVSGMAYPMCFVSAMNIHRENLAIGKLRNLAFSCTSASQYVGSGVGIVLSGVLSETAGWRWGFHCAGILSLFGFLLSIWTIPRQAQDPKYIPWTELLEDIDWSGTLLASTLMALLLSALAYVSHLSDGLYFQDADKMITSVITNNVANIGRSGLFVPLALGWILLVAFLFWQDCWERDTTYRIQDSLWTNSHFLSIGLVIFFVHASSHSTSQLMIFVFQRAQALSVLQSSWQYLAIPITGALSSRLTGHFLSRVEANRILVIALVLSSLSPLLMAMLSPAWLYWRYAMPAAFLNSVASNSVIPIAAMMIAGSFPSETQGLAMGVLCTVAMIGASVGMALTALISNDVSTQLLQTPDQRTSLLESPEIWMSGYRTAFWFLFSLNLVGLAIALGCLRKLGYLGRKLHISH</sequence>
<gene>
    <name evidence="7" type="ORF">PEGY_LOCUS8211</name>
</gene>
<evidence type="ECO:0000256" key="1">
    <source>
        <dbReference type="ARBA" id="ARBA00004141"/>
    </source>
</evidence>
<dbReference type="SUPFAM" id="SSF103473">
    <property type="entry name" value="MFS general substrate transporter"/>
    <property type="match status" value="1"/>
</dbReference>
<dbReference type="InterPro" id="IPR011701">
    <property type="entry name" value="MFS"/>
</dbReference>
<dbReference type="GO" id="GO:0016020">
    <property type="term" value="C:membrane"/>
    <property type="evidence" value="ECO:0007669"/>
    <property type="project" value="UniProtKB-SubCell"/>
</dbReference>
<protein>
    <recommendedName>
        <fullName evidence="6">Major facilitator superfamily (MFS) profile domain-containing protein</fullName>
    </recommendedName>
</protein>
<dbReference type="EMBL" id="CAJVRC010000887">
    <property type="protein sequence ID" value="CAG8905541.1"/>
    <property type="molecule type" value="Genomic_DNA"/>
</dbReference>
<dbReference type="PANTHER" id="PTHR42718:SF10">
    <property type="entry name" value="TRANSPORTER, PUTATIVE (AFU_ORTHOLOGUE AFUA_8G06760)-RELATED"/>
    <property type="match status" value="1"/>
</dbReference>
<feature type="transmembrane region" description="Helical" evidence="5">
    <location>
        <begin position="243"/>
        <end position="263"/>
    </location>
</feature>
<feature type="transmembrane region" description="Helical" evidence="5">
    <location>
        <begin position="45"/>
        <end position="69"/>
    </location>
</feature>
<comment type="caution">
    <text evidence="7">The sequence shown here is derived from an EMBL/GenBank/DDBJ whole genome shotgun (WGS) entry which is preliminary data.</text>
</comment>
<evidence type="ECO:0000313" key="7">
    <source>
        <dbReference type="EMBL" id="CAG8905541.1"/>
    </source>
</evidence>
<keyword evidence="3 5" id="KW-1133">Transmembrane helix</keyword>
<evidence type="ECO:0000256" key="5">
    <source>
        <dbReference type="SAM" id="Phobius"/>
    </source>
</evidence>
<dbReference type="OrthoDB" id="2130629at2759"/>
<dbReference type="InterPro" id="IPR020846">
    <property type="entry name" value="MFS_dom"/>
</dbReference>
<accession>A0A9W4P5P1</accession>
<dbReference type="AlphaFoldDB" id="A0A9W4P5P1"/>
<feature type="transmembrane region" description="Helical" evidence="5">
    <location>
        <begin position="461"/>
        <end position="484"/>
    </location>
</feature>
<feature type="transmembrane region" description="Helical" evidence="5">
    <location>
        <begin position="371"/>
        <end position="388"/>
    </location>
</feature>
<evidence type="ECO:0000313" key="8">
    <source>
        <dbReference type="Proteomes" id="UP001154252"/>
    </source>
</evidence>
<dbReference type="InterPro" id="IPR036259">
    <property type="entry name" value="MFS_trans_sf"/>
</dbReference>
<evidence type="ECO:0000259" key="6">
    <source>
        <dbReference type="PROSITE" id="PS50850"/>
    </source>
</evidence>
<dbReference type="Proteomes" id="UP001154252">
    <property type="component" value="Unassembled WGS sequence"/>
</dbReference>
<feature type="transmembrane region" description="Helical" evidence="5">
    <location>
        <begin position="295"/>
        <end position="312"/>
    </location>
</feature>
<dbReference type="Pfam" id="PF07690">
    <property type="entry name" value="MFS_1"/>
    <property type="match status" value="1"/>
</dbReference>
<dbReference type="PROSITE" id="PS50850">
    <property type="entry name" value="MFS"/>
    <property type="match status" value="1"/>
</dbReference>
<comment type="subcellular location">
    <subcellularLocation>
        <location evidence="1">Membrane</location>
        <topology evidence="1">Multi-pass membrane protein</topology>
    </subcellularLocation>
</comment>
<dbReference type="GO" id="GO:0022857">
    <property type="term" value="F:transmembrane transporter activity"/>
    <property type="evidence" value="ECO:0007669"/>
    <property type="project" value="InterPro"/>
</dbReference>
<keyword evidence="2 5" id="KW-0812">Transmembrane</keyword>
<keyword evidence="8" id="KW-1185">Reference proteome</keyword>
<evidence type="ECO:0000256" key="4">
    <source>
        <dbReference type="ARBA" id="ARBA00023136"/>
    </source>
</evidence>
<name>A0A9W4P5P1_9EURO</name>
<dbReference type="PANTHER" id="PTHR42718">
    <property type="entry name" value="MAJOR FACILITATOR SUPERFAMILY MULTIDRUG TRANSPORTER MFSC"/>
    <property type="match status" value="1"/>
</dbReference>
<feature type="transmembrane region" description="Helical" evidence="5">
    <location>
        <begin position="400"/>
        <end position="425"/>
    </location>
</feature>
<keyword evidence="4 5" id="KW-0472">Membrane</keyword>
<evidence type="ECO:0000256" key="2">
    <source>
        <dbReference type="ARBA" id="ARBA00022692"/>
    </source>
</evidence>
<feature type="transmembrane region" description="Helical" evidence="5">
    <location>
        <begin position="333"/>
        <end position="359"/>
    </location>
</feature>